<proteinExistence type="predicted"/>
<dbReference type="PROSITE" id="PS50885">
    <property type="entry name" value="HAMP"/>
    <property type="match status" value="1"/>
</dbReference>
<dbReference type="Pfam" id="PF00512">
    <property type="entry name" value="HisKA"/>
    <property type="match status" value="1"/>
</dbReference>
<dbReference type="SUPFAM" id="SSF47384">
    <property type="entry name" value="Homodimeric domain of signal transducing histidine kinase"/>
    <property type="match status" value="1"/>
</dbReference>
<accession>A0A518CM17</accession>
<evidence type="ECO:0000259" key="18">
    <source>
        <dbReference type="PROSITE" id="PS50109"/>
    </source>
</evidence>
<dbReference type="GO" id="GO:0005886">
    <property type="term" value="C:plasma membrane"/>
    <property type="evidence" value="ECO:0007669"/>
    <property type="project" value="UniProtKB-SubCell"/>
</dbReference>
<dbReference type="InterPro" id="IPR005467">
    <property type="entry name" value="His_kinase_dom"/>
</dbReference>
<dbReference type="Pfam" id="PF01627">
    <property type="entry name" value="Hpt"/>
    <property type="match status" value="1"/>
</dbReference>
<keyword evidence="7 17" id="KW-0812">Transmembrane</keyword>
<comment type="catalytic activity">
    <reaction evidence="1">
        <text>ATP + protein L-histidine = ADP + protein N-phospho-L-histidine.</text>
        <dbReference type="EC" id="2.7.13.3"/>
    </reaction>
</comment>
<dbReference type="Proteomes" id="UP000317178">
    <property type="component" value="Chromosome"/>
</dbReference>
<dbReference type="SUPFAM" id="SSF52172">
    <property type="entry name" value="CheY-like"/>
    <property type="match status" value="1"/>
</dbReference>
<dbReference type="CDD" id="cd00082">
    <property type="entry name" value="HisKA"/>
    <property type="match status" value="1"/>
</dbReference>
<dbReference type="SMART" id="SM00304">
    <property type="entry name" value="HAMP"/>
    <property type="match status" value="1"/>
</dbReference>
<evidence type="ECO:0000256" key="4">
    <source>
        <dbReference type="ARBA" id="ARBA00022475"/>
    </source>
</evidence>
<feature type="region of interest" description="Disordered" evidence="16">
    <location>
        <begin position="636"/>
        <end position="671"/>
    </location>
</feature>
<dbReference type="InterPro" id="IPR036641">
    <property type="entry name" value="HPT_dom_sf"/>
</dbReference>
<dbReference type="AlphaFoldDB" id="A0A518CM17"/>
<keyword evidence="12" id="KW-0902">Two-component regulatory system</keyword>
<dbReference type="InterPro" id="IPR003661">
    <property type="entry name" value="HisK_dim/P_dom"/>
</dbReference>
<evidence type="ECO:0000256" key="8">
    <source>
        <dbReference type="ARBA" id="ARBA00022741"/>
    </source>
</evidence>
<gene>
    <name evidence="22" type="primary">luxQ_2</name>
    <name evidence="22" type="ORF">Pla110_19870</name>
</gene>
<dbReference type="PROSITE" id="PS50109">
    <property type="entry name" value="HIS_KIN"/>
    <property type="match status" value="1"/>
</dbReference>
<dbReference type="Pfam" id="PF00072">
    <property type="entry name" value="Response_reg"/>
    <property type="match status" value="1"/>
</dbReference>
<dbReference type="Gene3D" id="1.10.287.130">
    <property type="match status" value="1"/>
</dbReference>
<dbReference type="CDD" id="cd16922">
    <property type="entry name" value="HATPase_EvgS-ArcB-TorS-like"/>
    <property type="match status" value="1"/>
</dbReference>
<evidence type="ECO:0000313" key="23">
    <source>
        <dbReference type="Proteomes" id="UP000317178"/>
    </source>
</evidence>
<dbReference type="InterPro" id="IPR003594">
    <property type="entry name" value="HATPase_dom"/>
</dbReference>
<evidence type="ECO:0000256" key="7">
    <source>
        <dbReference type="ARBA" id="ARBA00022692"/>
    </source>
</evidence>
<evidence type="ECO:0000256" key="12">
    <source>
        <dbReference type="ARBA" id="ARBA00023012"/>
    </source>
</evidence>
<dbReference type="Gene3D" id="3.40.50.2300">
    <property type="match status" value="1"/>
</dbReference>
<keyword evidence="23" id="KW-1185">Reference proteome</keyword>
<dbReference type="PANTHER" id="PTHR45339">
    <property type="entry name" value="HYBRID SIGNAL TRANSDUCTION HISTIDINE KINASE J"/>
    <property type="match status" value="1"/>
</dbReference>
<dbReference type="GO" id="GO:0000155">
    <property type="term" value="F:phosphorelay sensor kinase activity"/>
    <property type="evidence" value="ECO:0007669"/>
    <property type="project" value="InterPro"/>
</dbReference>
<evidence type="ECO:0000256" key="17">
    <source>
        <dbReference type="SAM" id="Phobius"/>
    </source>
</evidence>
<feature type="modified residue" description="4-aspartylphosphate" evidence="15">
    <location>
        <position position="568"/>
    </location>
</feature>
<feature type="modified residue" description="Phosphohistidine" evidence="14">
    <location>
        <position position="718"/>
    </location>
</feature>
<evidence type="ECO:0000259" key="21">
    <source>
        <dbReference type="PROSITE" id="PS50894"/>
    </source>
</evidence>
<dbReference type="InterPro" id="IPR036890">
    <property type="entry name" value="HATPase_C_sf"/>
</dbReference>
<dbReference type="SMART" id="SM00388">
    <property type="entry name" value="HisKA"/>
    <property type="match status" value="1"/>
</dbReference>
<dbReference type="Pfam" id="PF00672">
    <property type="entry name" value="HAMP"/>
    <property type="match status" value="1"/>
</dbReference>
<organism evidence="22 23">
    <name type="scientific">Polystyrenella longa</name>
    <dbReference type="NCBI Taxonomy" id="2528007"/>
    <lineage>
        <taxon>Bacteria</taxon>
        <taxon>Pseudomonadati</taxon>
        <taxon>Planctomycetota</taxon>
        <taxon>Planctomycetia</taxon>
        <taxon>Planctomycetales</taxon>
        <taxon>Planctomycetaceae</taxon>
        <taxon>Polystyrenella</taxon>
    </lineage>
</organism>
<evidence type="ECO:0000256" key="9">
    <source>
        <dbReference type="ARBA" id="ARBA00022777"/>
    </source>
</evidence>
<dbReference type="InterPro" id="IPR001789">
    <property type="entry name" value="Sig_transdc_resp-reg_receiver"/>
</dbReference>
<evidence type="ECO:0000256" key="14">
    <source>
        <dbReference type="PROSITE-ProRule" id="PRU00110"/>
    </source>
</evidence>
<evidence type="ECO:0000256" key="11">
    <source>
        <dbReference type="ARBA" id="ARBA00022989"/>
    </source>
</evidence>
<keyword evidence="9 22" id="KW-0418">Kinase</keyword>
<dbReference type="Pfam" id="PF17152">
    <property type="entry name" value="CHASE8"/>
    <property type="match status" value="1"/>
</dbReference>
<dbReference type="InterPro" id="IPR003660">
    <property type="entry name" value="HAMP_dom"/>
</dbReference>
<keyword evidence="10" id="KW-0067">ATP-binding</keyword>
<evidence type="ECO:0000256" key="10">
    <source>
        <dbReference type="ARBA" id="ARBA00022840"/>
    </source>
</evidence>
<reference evidence="22 23" key="1">
    <citation type="submission" date="2019-02" db="EMBL/GenBank/DDBJ databases">
        <title>Deep-cultivation of Planctomycetes and their phenomic and genomic characterization uncovers novel biology.</title>
        <authorList>
            <person name="Wiegand S."/>
            <person name="Jogler M."/>
            <person name="Boedeker C."/>
            <person name="Pinto D."/>
            <person name="Vollmers J."/>
            <person name="Rivas-Marin E."/>
            <person name="Kohn T."/>
            <person name="Peeters S.H."/>
            <person name="Heuer A."/>
            <person name="Rast P."/>
            <person name="Oberbeckmann S."/>
            <person name="Bunk B."/>
            <person name="Jeske O."/>
            <person name="Meyerdierks A."/>
            <person name="Storesund J.E."/>
            <person name="Kallscheuer N."/>
            <person name="Luecker S."/>
            <person name="Lage O.M."/>
            <person name="Pohl T."/>
            <person name="Merkel B.J."/>
            <person name="Hornburger P."/>
            <person name="Mueller R.-W."/>
            <person name="Bruemmer F."/>
            <person name="Labrenz M."/>
            <person name="Spormann A.M."/>
            <person name="Op den Camp H."/>
            <person name="Overmann J."/>
            <person name="Amann R."/>
            <person name="Jetten M.S.M."/>
            <person name="Mascher T."/>
            <person name="Medema M.H."/>
            <person name="Devos D.P."/>
            <person name="Kaster A.-K."/>
            <person name="Ovreas L."/>
            <person name="Rohde M."/>
            <person name="Galperin M.Y."/>
            <person name="Jogler C."/>
        </authorList>
    </citation>
    <scope>NUCLEOTIDE SEQUENCE [LARGE SCALE GENOMIC DNA]</scope>
    <source>
        <strain evidence="22 23">Pla110</strain>
    </source>
</reference>
<dbReference type="PANTHER" id="PTHR45339:SF1">
    <property type="entry name" value="HYBRID SIGNAL TRANSDUCTION HISTIDINE KINASE J"/>
    <property type="match status" value="1"/>
</dbReference>
<dbReference type="SMART" id="SM00448">
    <property type="entry name" value="REC"/>
    <property type="match status" value="1"/>
</dbReference>
<dbReference type="GO" id="GO:0005524">
    <property type="term" value="F:ATP binding"/>
    <property type="evidence" value="ECO:0007669"/>
    <property type="project" value="UniProtKB-KW"/>
</dbReference>
<dbReference type="CDD" id="cd06225">
    <property type="entry name" value="HAMP"/>
    <property type="match status" value="1"/>
</dbReference>
<feature type="transmembrane region" description="Helical" evidence="17">
    <location>
        <begin position="160"/>
        <end position="179"/>
    </location>
</feature>
<dbReference type="InterPro" id="IPR008207">
    <property type="entry name" value="Sig_transdc_His_kin_Hpt_dom"/>
</dbReference>
<dbReference type="Gene3D" id="6.10.340.10">
    <property type="match status" value="1"/>
</dbReference>
<feature type="transmembrane region" description="Helical" evidence="17">
    <location>
        <begin position="16"/>
        <end position="35"/>
    </location>
</feature>
<dbReference type="RefSeq" id="WP_197440625.1">
    <property type="nucleotide sequence ID" value="NZ_CP036281.1"/>
</dbReference>
<evidence type="ECO:0000313" key="22">
    <source>
        <dbReference type="EMBL" id="QDU80262.1"/>
    </source>
</evidence>
<evidence type="ECO:0000256" key="6">
    <source>
        <dbReference type="ARBA" id="ARBA00022679"/>
    </source>
</evidence>
<feature type="domain" description="HAMP" evidence="20">
    <location>
        <begin position="181"/>
        <end position="234"/>
    </location>
</feature>
<feature type="domain" description="Histidine kinase" evidence="18">
    <location>
        <begin position="263"/>
        <end position="486"/>
    </location>
</feature>
<dbReference type="SUPFAM" id="SSF55874">
    <property type="entry name" value="ATPase domain of HSP90 chaperone/DNA topoisomerase II/histidine kinase"/>
    <property type="match status" value="1"/>
</dbReference>
<evidence type="ECO:0000256" key="5">
    <source>
        <dbReference type="ARBA" id="ARBA00022553"/>
    </source>
</evidence>
<keyword evidence="5 15" id="KW-0597">Phosphoprotein</keyword>
<feature type="domain" description="HPt" evidence="21">
    <location>
        <begin position="679"/>
        <end position="777"/>
    </location>
</feature>
<evidence type="ECO:0000256" key="1">
    <source>
        <dbReference type="ARBA" id="ARBA00000085"/>
    </source>
</evidence>
<dbReference type="FunFam" id="1.10.287.130:FF:000001">
    <property type="entry name" value="Two-component sensor histidine kinase"/>
    <property type="match status" value="1"/>
</dbReference>
<dbReference type="FunFam" id="3.30.565.10:FF:000010">
    <property type="entry name" value="Sensor histidine kinase RcsC"/>
    <property type="match status" value="1"/>
</dbReference>
<dbReference type="EC" id="2.7.13.3" evidence="3"/>
<dbReference type="PROSITE" id="PS50894">
    <property type="entry name" value="HPT"/>
    <property type="match status" value="1"/>
</dbReference>
<dbReference type="Pfam" id="PF02518">
    <property type="entry name" value="HATPase_c"/>
    <property type="match status" value="1"/>
</dbReference>
<dbReference type="SMART" id="SM00387">
    <property type="entry name" value="HATPase_c"/>
    <property type="match status" value="1"/>
</dbReference>
<protein>
    <recommendedName>
        <fullName evidence="3">histidine kinase</fullName>
        <ecNumber evidence="3">2.7.13.3</ecNumber>
    </recommendedName>
</protein>
<dbReference type="PRINTS" id="PR00344">
    <property type="entry name" value="BCTRLSENSOR"/>
</dbReference>
<dbReference type="InterPro" id="IPR004358">
    <property type="entry name" value="Sig_transdc_His_kin-like_C"/>
</dbReference>
<keyword evidence="6 22" id="KW-0808">Transferase</keyword>
<feature type="compositionally biased region" description="Low complexity" evidence="16">
    <location>
        <begin position="645"/>
        <end position="662"/>
    </location>
</feature>
<dbReference type="KEGG" id="plon:Pla110_19870"/>
<dbReference type="SUPFAM" id="SSF158472">
    <property type="entry name" value="HAMP domain-like"/>
    <property type="match status" value="1"/>
</dbReference>
<dbReference type="InterPro" id="IPR036097">
    <property type="entry name" value="HisK_dim/P_sf"/>
</dbReference>
<comment type="subcellular location">
    <subcellularLocation>
        <location evidence="2">Cell membrane</location>
        <topology evidence="2">Multi-pass membrane protein</topology>
    </subcellularLocation>
</comment>
<keyword evidence="11 17" id="KW-1133">Transmembrane helix</keyword>
<name>A0A518CM17_9PLAN</name>
<keyword evidence="13 17" id="KW-0472">Membrane</keyword>
<evidence type="ECO:0000256" key="13">
    <source>
        <dbReference type="ARBA" id="ARBA00023136"/>
    </source>
</evidence>
<evidence type="ECO:0000256" key="16">
    <source>
        <dbReference type="SAM" id="MobiDB-lite"/>
    </source>
</evidence>
<evidence type="ECO:0000256" key="2">
    <source>
        <dbReference type="ARBA" id="ARBA00004651"/>
    </source>
</evidence>
<dbReference type="InterPro" id="IPR033417">
    <property type="entry name" value="CHASE8"/>
</dbReference>
<evidence type="ECO:0000259" key="20">
    <source>
        <dbReference type="PROSITE" id="PS50885"/>
    </source>
</evidence>
<dbReference type="PROSITE" id="PS50110">
    <property type="entry name" value="RESPONSE_REGULATORY"/>
    <property type="match status" value="1"/>
</dbReference>
<feature type="domain" description="Response regulatory" evidence="19">
    <location>
        <begin position="519"/>
        <end position="633"/>
    </location>
</feature>
<dbReference type="InterPro" id="IPR011006">
    <property type="entry name" value="CheY-like_superfamily"/>
</dbReference>
<dbReference type="EMBL" id="CP036281">
    <property type="protein sequence ID" value="QDU80262.1"/>
    <property type="molecule type" value="Genomic_DNA"/>
</dbReference>
<evidence type="ECO:0000256" key="3">
    <source>
        <dbReference type="ARBA" id="ARBA00012438"/>
    </source>
</evidence>
<keyword evidence="4" id="KW-1003">Cell membrane</keyword>
<dbReference type="CDD" id="cd00088">
    <property type="entry name" value="HPT"/>
    <property type="match status" value="1"/>
</dbReference>
<evidence type="ECO:0000259" key="19">
    <source>
        <dbReference type="PROSITE" id="PS50110"/>
    </source>
</evidence>
<evidence type="ECO:0000256" key="15">
    <source>
        <dbReference type="PROSITE-ProRule" id="PRU00169"/>
    </source>
</evidence>
<sequence length="777" mass="85109">MYSTFRNASIATKVRLLFWAGIGIPFLTFGISFCVNDVKMIRKSQEHHMQALGQTISSHCVSVVNEDDRQRAVAILESLKNESEVDAACIFTPDKEVFATYRRPGYEGPIGLKHVTFDSFYTDEGALISCSSISFPDGAMLQLRANDSELQAQLNRITSIIIGIFLLCMMISTIVARVLQNTIVQPIVDMAKTSREISSSGDYSMRLNYARADELGQLNHDFNEMLKQIQHREEHLESLHQKLKISHEATLAASEAKSYFLANMSHEIRTPLTGILGFSDLLLKQGASCDEATRQDYLKSIHSSGCYLLNLINDILDLSKIEAQQMIIEKDDCSPHQIMAEVISMLRARALKKGISLELVWDSKVPATIFTDEGRFRQLLTNVIGNAVKFTESGGVTVLAEYVIHGGQSELIVNVIDTGIGIAADKLETIFDPFVQADNSVTRRFGGTGLGLAISRKMAQALDGDITIESSYDEGSTFTIAISAGTPETIELLEAAPSDAVSHLPTSLNNATAAFNHEKVLLAEDGATNRKLIGLLLEQAGLEVTTAENGQVAVRLAQKQDYDVILMDMQMPVMDGYRAATELRNLGIQIPIIALTAHAMQGDEAKCLEAGCSGYLTKPINEQRLIETISMLIPTAGQPVPQQKPPTSQNQSSSSPCSPESPTGADRKLEPITSTLPIEHDAFREIVEEFVDYLNGQLTELNEAFGEEDYHRVGELAHMIKGSGGTAGFEVLTIPARELDLAAEVQDLVRIQKSLAELQGLVGRISAGRRRTETQQS</sequence>
<dbReference type="Gene3D" id="3.30.565.10">
    <property type="entry name" value="Histidine kinase-like ATPase, C-terminal domain"/>
    <property type="match status" value="1"/>
</dbReference>
<keyword evidence="8" id="KW-0547">Nucleotide-binding</keyword>
<dbReference type="Gene3D" id="1.20.120.160">
    <property type="entry name" value="HPT domain"/>
    <property type="match status" value="1"/>
</dbReference>
<dbReference type="SUPFAM" id="SSF47226">
    <property type="entry name" value="Histidine-containing phosphotransfer domain, HPT domain"/>
    <property type="match status" value="1"/>
</dbReference>
<dbReference type="CDD" id="cd17546">
    <property type="entry name" value="REC_hyHK_CKI1_RcsC-like"/>
    <property type="match status" value="1"/>
</dbReference>